<comment type="function">
    <text evidence="5">Involved in DNA double-strand break (DSB) repair and recombination. Promotes the annealing of complementary single-stranded DNA and by stimulation of the RAD51 recombinase.</text>
</comment>
<dbReference type="Pfam" id="PF04098">
    <property type="entry name" value="Rad52_Rad22"/>
    <property type="match status" value="1"/>
</dbReference>
<dbReference type="Proteomes" id="UP000001996">
    <property type="component" value="Unassembled WGS sequence"/>
</dbReference>
<dbReference type="InterPro" id="IPR041247">
    <property type="entry name" value="Rad52_fam"/>
</dbReference>
<keyword evidence="3" id="KW-0233">DNA recombination</keyword>
<dbReference type="STRING" id="379508.A5E4C0"/>
<evidence type="ECO:0000256" key="2">
    <source>
        <dbReference type="ARBA" id="ARBA00022763"/>
    </source>
</evidence>
<feature type="region of interest" description="Disordered" evidence="7">
    <location>
        <begin position="1"/>
        <end position="26"/>
    </location>
</feature>
<dbReference type="InterPro" id="IPR042525">
    <property type="entry name" value="Rad52_Rad59_Rad22_sf"/>
</dbReference>
<reference evidence="8 9" key="1">
    <citation type="journal article" date="2009" name="Nature">
        <title>Evolution of pathogenicity and sexual reproduction in eight Candida genomes.</title>
        <authorList>
            <person name="Butler G."/>
            <person name="Rasmussen M.D."/>
            <person name="Lin M.F."/>
            <person name="Santos M.A."/>
            <person name="Sakthikumar S."/>
            <person name="Munro C.A."/>
            <person name="Rheinbay E."/>
            <person name="Grabherr M."/>
            <person name="Forche A."/>
            <person name="Reedy J.L."/>
            <person name="Agrafioti I."/>
            <person name="Arnaud M.B."/>
            <person name="Bates S."/>
            <person name="Brown A.J."/>
            <person name="Brunke S."/>
            <person name="Costanzo M.C."/>
            <person name="Fitzpatrick D.A."/>
            <person name="de Groot P.W."/>
            <person name="Harris D."/>
            <person name="Hoyer L.L."/>
            <person name="Hube B."/>
            <person name="Klis F.M."/>
            <person name="Kodira C."/>
            <person name="Lennard N."/>
            <person name="Logue M.E."/>
            <person name="Martin R."/>
            <person name="Neiman A.M."/>
            <person name="Nikolaou E."/>
            <person name="Quail M.A."/>
            <person name="Quinn J."/>
            <person name="Santos M.C."/>
            <person name="Schmitzberger F.F."/>
            <person name="Sherlock G."/>
            <person name="Shah P."/>
            <person name="Silverstein K.A."/>
            <person name="Skrzypek M.S."/>
            <person name="Soll D."/>
            <person name="Staggs R."/>
            <person name="Stansfield I."/>
            <person name="Stumpf M.P."/>
            <person name="Sudbery P.E."/>
            <person name="Srikantha T."/>
            <person name="Zeng Q."/>
            <person name="Berman J."/>
            <person name="Berriman M."/>
            <person name="Heitman J."/>
            <person name="Gow N.A."/>
            <person name="Lorenz M.C."/>
            <person name="Birren B.W."/>
            <person name="Kellis M."/>
            <person name="Cuomo C.A."/>
        </authorList>
    </citation>
    <scope>NUCLEOTIDE SEQUENCE [LARGE SCALE GENOMIC DNA]</scope>
    <source>
        <strain evidence="9">ATCC 11503 / BCRC 21390 / CBS 2605 / JCM 1781 / NBRC 1676 / NRRL YB-4239</strain>
    </source>
</reference>
<dbReference type="InParanoid" id="A5E4C0"/>
<keyword evidence="4" id="KW-0234">DNA repair</keyword>
<dbReference type="InterPro" id="IPR007232">
    <property type="entry name" value="Rad52_Rad59_Rad22"/>
</dbReference>
<dbReference type="GeneID" id="5231435"/>
<keyword evidence="2" id="KW-0227">DNA damage</keyword>
<name>A5E4C0_LODEL</name>
<dbReference type="GO" id="GO:0000724">
    <property type="term" value="P:double-strand break repair via homologous recombination"/>
    <property type="evidence" value="ECO:0007669"/>
    <property type="project" value="TreeGrafter"/>
</dbReference>
<evidence type="ECO:0000256" key="1">
    <source>
        <dbReference type="ARBA" id="ARBA00006638"/>
    </source>
</evidence>
<dbReference type="AlphaFoldDB" id="A5E4C0"/>
<comment type="similarity">
    <text evidence="1">Belongs to the RAD52 family.</text>
</comment>
<sequence>MLVQDLHQHNHTHNQDLEDGGDNIRESTESLLPTTVTLFPDIANLEDFFNDGEDETHQGMTIINEWALSKISTLQSKLEQMQHTRDAKFYRGNSGGFQKFSSSSIYQLANEVFGFNGWSTEILLCVMQEIRVSNEEQDDQVARTHTTLEANSNNLDLLTRESSSGKTLLSGKRYSAKSLCLVKLVLLDGTCREDFGFGTATNVPSKHACFAKCKKEAVTDAIKNAILGLRDVYNCYELNQFF</sequence>
<dbReference type="GO" id="GO:0006312">
    <property type="term" value="P:mitotic recombination"/>
    <property type="evidence" value="ECO:0007669"/>
    <property type="project" value="TreeGrafter"/>
</dbReference>
<dbReference type="KEGG" id="lel:PVL30_004176"/>
<proteinExistence type="inferred from homology"/>
<dbReference type="eggNOG" id="KOG4141">
    <property type="taxonomic scope" value="Eukaryota"/>
</dbReference>
<evidence type="ECO:0000256" key="6">
    <source>
        <dbReference type="ARBA" id="ARBA00041062"/>
    </source>
</evidence>
<dbReference type="Gene3D" id="3.30.390.80">
    <property type="entry name" value="DNA repair protein Rad52/59/22"/>
    <property type="match status" value="1"/>
</dbReference>
<evidence type="ECO:0000256" key="7">
    <source>
        <dbReference type="SAM" id="MobiDB-lite"/>
    </source>
</evidence>
<evidence type="ECO:0000256" key="4">
    <source>
        <dbReference type="ARBA" id="ARBA00023204"/>
    </source>
</evidence>
<dbReference type="PANTHER" id="PTHR12132">
    <property type="entry name" value="DNA REPAIR AND RECOMBINATION PROTEIN RAD52, RAD59"/>
    <property type="match status" value="1"/>
</dbReference>
<gene>
    <name evidence="8" type="ORF">LELG_04459</name>
</gene>
<dbReference type="VEuPathDB" id="FungiDB:LELG_04459"/>
<dbReference type="GO" id="GO:0045002">
    <property type="term" value="P:double-strand break repair via single-strand annealing"/>
    <property type="evidence" value="ECO:0007669"/>
    <property type="project" value="TreeGrafter"/>
</dbReference>
<dbReference type="OMA" id="WAITRIG"/>
<dbReference type="FunCoup" id="A5E4C0">
    <property type="interactions" value="100"/>
</dbReference>
<organism evidence="8 9">
    <name type="scientific">Lodderomyces elongisporus (strain ATCC 11503 / CBS 2605 / JCM 1781 / NBRC 1676 / NRRL YB-4239)</name>
    <name type="common">Yeast</name>
    <name type="synonym">Saccharomyces elongisporus</name>
    <dbReference type="NCBI Taxonomy" id="379508"/>
    <lineage>
        <taxon>Eukaryota</taxon>
        <taxon>Fungi</taxon>
        <taxon>Dikarya</taxon>
        <taxon>Ascomycota</taxon>
        <taxon>Saccharomycotina</taxon>
        <taxon>Pichiomycetes</taxon>
        <taxon>Debaryomycetaceae</taxon>
        <taxon>Candida/Lodderomyces clade</taxon>
        <taxon>Lodderomyces</taxon>
    </lineage>
</organism>
<dbReference type="HOGENOM" id="CLU_111192_0_0_1"/>
<dbReference type="GO" id="GO:0005634">
    <property type="term" value="C:nucleus"/>
    <property type="evidence" value="ECO:0007669"/>
    <property type="project" value="TreeGrafter"/>
</dbReference>
<dbReference type="EMBL" id="CH981529">
    <property type="protein sequence ID" value="EDK46278.1"/>
    <property type="molecule type" value="Genomic_DNA"/>
</dbReference>
<evidence type="ECO:0000313" key="8">
    <source>
        <dbReference type="EMBL" id="EDK46278.1"/>
    </source>
</evidence>
<protein>
    <recommendedName>
        <fullName evidence="6">DNA repair and recombination protein RAD52</fullName>
    </recommendedName>
</protein>
<evidence type="ECO:0000256" key="3">
    <source>
        <dbReference type="ARBA" id="ARBA00023172"/>
    </source>
</evidence>
<dbReference type="OrthoDB" id="206565at2759"/>
<evidence type="ECO:0000256" key="5">
    <source>
        <dbReference type="ARBA" id="ARBA00037138"/>
    </source>
</evidence>
<evidence type="ECO:0000313" key="9">
    <source>
        <dbReference type="Proteomes" id="UP000001996"/>
    </source>
</evidence>
<dbReference type="SUPFAM" id="SSF54768">
    <property type="entry name" value="dsRNA-binding domain-like"/>
    <property type="match status" value="1"/>
</dbReference>
<keyword evidence="9" id="KW-1185">Reference proteome</keyword>
<accession>A5E4C0</accession>
<dbReference type="PANTHER" id="PTHR12132:SF1">
    <property type="entry name" value="DNA REPAIR PROTEIN RAD52 HOMOLOG"/>
    <property type="match status" value="1"/>
</dbReference>